<gene>
    <name evidence="1" type="ORF">CLV51_102454</name>
</gene>
<evidence type="ECO:0000313" key="2">
    <source>
        <dbReference type="Proteomes" id="UP000240971"/>
    </source>
</evidence>
<keyword evidence="2" id="KW-1185">Reference proteome</keyword>
<comment type="caution">
    <text evidence="1">The sequence shown here is derived from an EMBL/GenBank/DDBJ whole genome shotgun (WGS) entry which is preliminary data.</text>
</comment>
<dbReference type="EMBL" id="PYAW01000002">
    <property type="protein sequence ID" value="PSL47597.1"/>
    <property type="molecule type" value="Genomic_DNA"/>
</dbReference>
<dbReference type="AlphaFoldDB" id="A0A2P8HN33"/>
<sequence length="62" mass="7098">MSGRGIDYFKIFLTLALGSGLAAQLRTQQTNFKTAYICYQITHFYEYQGHYNCYEQIFGGGV</sequence>
<accession>A0A2P8HN33</accession>
<evidence type="ECO:0000313" key="1">
    <source>
        <dbReference type="EMBL" id="PSL47597.1"/>
    </source>
</evidence>
<proteinExistence type="predicted"/>
<reference evidence="1 2" key="1">
    <citation type="submission" date="2018-03" db="EMBL/GenBank/DDBJ databases">
        <title>Genomic Encyclopedia of Archaeal and Bacterial Type Strains, Phase II (KMG-II): from individual species to whole genera.</title>
        <authorList>
            <person name="Goeker M."/>
        </authorList>
    </citation>
    <scope>NUCLEOTIDE SEQUENCE [LARGE SCALE GENOMIC DNA]</scope>
    <source>
        <strain evidence="1 2">DSM 24859</strain>
    </source>
</reference>
<name>A0A2P8HN33_CHINA</name>
<organism evidence="1 2">
    <name type="scientific">Chitinophaga niastensis</name>
    <dbReference type="NCBI Taxonomy" id="536980"/>
    <lineage>
        <taxon>Bacteria</taxon>
        <taxon>Pseudomonadati</taxon>
        <taxon>Bacteroidota</taxon>
        <taxon>Chitinophagia</taxon>
        <taxon>Chitinophagales</taxon>
        <taxon>Chitinophagaceae</taxon>
        <taxon>Chitinophaga</taxon>
    </lineage>
</organism>
<dbReference type="Proteomes" id="UP000240971">
    <property type="component" value="Unassembled WGS sequence"/>
</dbReference>
<protein>
    <submittedName>
        <fullName evidence="1">Uncharacterized protein</fullName>
    </submittedName>
</protein>